<dbReference type="EMBL" id="DXBF01000063">
    <property type="protein sequence ID" value="HIZ62715.1"/>
    <property type="molecule type" value="Genomic_DNA"/>
</dbReference>
<organism evidence="2 3">
    <name type="scientific">Candidatus Gemmiger avistercoris</name>
    <dbReference type="NCBI Taxonomy" id="2838606"/>
    <lineage>
        <taxon>Bacteria</taxon>
        <taxon>Bacillati</taxon>
        <taxon>Bacillota</taxon>
        <taxon>Clostridia</taxon>
        <taxon>Eubacteriales</taxon>
        <taxon>Gemmiger</taxon>
    </lineage>
</organism>
<protein>
    <submittedName>
        <fullName evidence="2">Uncharacterized protein</fullName>
    </submittedName>
</protein>
<keyword evidence="1" id="KW-0812">Transmembrane</keyword>
<feature type="transmembrane region" description="Helical" evidence="1">
    <location>
        <begin position="30"/>
        <end position="48"/>
    </location>
</feature>
<proteinExistence type="predicted"/>
<accession>A0A9D2FL90</accession>
<dbReference type="SUPFAM" id="SSF101898">
    <property type="entry name" value="NHL repeat"/>
    <property type="match status" value="1"/>
</dbReference>
<evidence type="ECO:0000313" key="3">
    <source>
        <dbReference type="Proteomes" id="UP000824105"/>
    </source>
</evidence>
<sequence length="330" mass="37856">MTDIIRFFQTKKKGWKNPRHILTNTYSKRIFIFSCITLSLFLLHIGIANSHRMGKSEQQAVTALERLVVGIGEDGTVRLVTATLDDQVRSVNRYPLESGVTDLPDSLPVTEQTRIRYPWAVAVSQGKLFVFDLRSIVAENTPCQAVCDRQKLYIAYVDGETASIAIVDFSDGIPPVQIEKGFPKQIAELPYKFAVTSDGIHYLQARREDEERYPTQCLTDHGVTIENVPFIFTGNGRLYAAAFTGLMMKERSAFVKLVPWSRLREVDWYFSSVEPIVQFINDRYLYFKCSTELPVYRTILYYVVVDTKNCTWCTIDYGNPRSDLYDKLYN</sequence>
<keyword evidence="1" id="KW-0472">Membrane</keyword>
<keyword evidence="1" id="KW-1133">Transmembrane helix</keyword>
<comment type="caution">
    <text evidence="2">The sequence shown here is derived from an EMBL/GenBank/DDBJ whole genome shotgun (WGS) entry which is preliminary data.</text>
</comment>
<name>A0A9D2FL90_9FIRM</name>
<dbReference type="AlphaFoldDB" id="A0A9D2FL90"/>
<evidence type="ECO:0000313" key="2">
    <source>
        <dbReference type="EMBL" id="HIZ62715.1"/>
    </source>
</evidence>
<reference evidence="2" key="1">
    <citation type="journal article" date="2021" name="PeerJ">
        <title>Extensive microbial diversity within the chicken gut microbiome revealed by metagenomics and culture.</title>
        <authorList>
            <person name="Gilroy R."/>
            <person name="Ravi A."/>
            <person name="Getino M."/>
            <person name="Pursley I."/>
            <person name="Horton D.L."/>
            <person name="Alikhan N.F."/>
            <person name="Baker D."/>
            <person name="Gharbi K."/>
            <person name="Hall N."/>
            <person name="Watson M."/>
            <person name="Adriaenssens E.M."/>
            <person name="Foster-Nyarko E."/>
            <person name="Jarju S."/>
            <person name="Secka A."/>
            <person name="Antonio M."/>
            <person name="Oren A."/>
            <person name="Chaudhuri R.R."/>
            <person name="La Ragione R."/>
            <person name="Hildebrand F."/>
            <person name="Pallen M.J."/>
        </authorList>
    </citation>
    <scope>NUCLEOTIDE SEQUENCE</scope>
    <source>
        <strain evidence="2">CHK188-11489</strain>
    </source>
</reference>
<dbReference type="Proteomes" id="UP000824105">
    <property type="component" value="Unassembled WGS sequence"/>
</dbReference>
<evidence type="ECO:0000256" key="1">
    <source>
        <dbReference type="SAM" id="Phobius"/>
    </source>
</evidence>
<gene>
    <name evidence="2" type="ORF">H9724_08120</name>
</gene>
<reference evidence="2" key="2">
    <citation type="submission" date="2021-04" db="EMBL/GenBank/DDBJ databases">
        <authorList>
            <person name="Gilroy R."/>
        </authorList>
    </citation>
    <scope>NUCLEOTIDE SEQUENCE</scope>
    <source>
        <strain evidence="2">CHK188-11489</strain>
    </source>
</reference>